<dbReference type="Pfam" id="PF00175">
    <property type="entry name" value="NAD_binding_1"/>
    <property type="match status" value="1"/>
</dbReference>
<comment type="caution">
    <text evidence="5">The sequence shown here is derived from an EMBL/GenBank/DDBJ whole genome shotgun (WGS) entry which is preliminary data.</text>
</comment>
<evidence type="ECO:0000313" key="5">
    <source>
        <dbReference type="EMBL" id="MBJ8339499.1"/>
    </source>
</evidence>
<name>A0A934NQJ4_9NOCA</name>
<keyword evidence="6" id="KW-1185">Reference proteome</keyword>
<dbReference type="EMBL" id="JAEMNV010000003">
    <property type="protein sequence ID" value="MBJ8339499.1"/>
    <property type="molecule type" value="Genomic_DNA"/>
</dbReference>
<evidence type="ECO:0000256" key="3">
    <source>
        <dbReference type="ARBA" id="ARBA00023014"/>
    </source>
</evidence>
<evidence type="ECO:0000256" key="1">
    <source>
        <dbReference type="ARBA" id="ARBA00001974"/>
    </source>
</evidence>
<dbReference type="SUPFAM" id="SSF52343">
    <property type="entry name" value="Ferredoxin reductase-like, C-terminal NADP-linked domain"/>
    <property type="match status" value="1"/>
</dbReference>
<dbReference type="InterPro" id="IPR008333">
    <property type="entry name" value="Cbr1-like_FAD-bd_dom"/>
</dbReference>
<gene>
    <name evidence="5" type="ORF">JGU71_11435</name>
</gene>
<dbReference type="Gene3D" id="2.40.30.10">
    <property type="entry name" value="Translation factors"/>
    <property type="match status" value="1"/>
</dbReference>
<dbReference type="PANTHER" id="PTHR47354">
    <property type="entry name" value="NADH OXIDOREDUCTASE HCR"/>
    <property type="match status" value="1"/>
</dbReference>
<comment type="cofactor">
    <cofactor evidence="1">
        <name>FAD</name>
        <dbReference type="ChEBI" id="CHEBI:57692"/>
    </cofactor>
</comment>
<dbReference type="InterPro" id="IPR017938">
    <property type="entry name" value="Riboflavin_synthase-like_b-brl"/>
</dbReference>
<reference evidence="5" key="1">
    <citation type="submission" date="2020-12" db="EMBL/GenBank/DDBJ databases">
        <title>Antrihabitans popcorni sp. nov. and Antrihabitans auranticaus sp. nov., isolated from a larva cave.</title>
        <authorList>
            <person name="Lee S.D."/>
            <person name="Kim I.S."/>
        </authorList>
    </citation>
    <scope>NUCLEOTIDE SEQUENCE</scope>
    <source>
        <strain evidence="5">YC3-6</strain>
    </source>
</reference>
<dbReference type="PANTHER" id="PTHR47354:SF5">
    <property type="entry name" value="PROTEIN RFBI"/>
    <property type="match status" value="1"/>
</dbReference>
<dbReference type="SUPFAM" id="SSF63380">
    <property type="entry name" value="Riboflavin synthase domain-like"/>
    <property type="match status" value="1"/>
</dbReference>
<dbReference type="Gene3D" id="3.40.50.80">
    <property type="entry name" value="Nucleotide-binding domain of ferredoxin-NADP reductase (FNR) module"/>
    <property type="match status" value="1"/>
</dbReference>
<dbReference type="CDD" id="cd06187">
    <property type="entry name" value="O2ase_reductase_like"/>
    <property type="match status" value="1"/>
</dbReference>
<evidence type="ECO:0000313" key="6">
    <source>
        <dbReference type="Proteomes" id="UP000655868"/>
    </source>
</evidence>
<organism evidence="5 6">
    <name type="scientific">Antrihabitans stalagmiti</name>
    <dbReference type="NCBI Taxonomy" id="2799499"/>
    <lineage>
        <taxon>Bacteria</taxon>
        <taxon>Bacillati</taxon>
        <taxon>Actinomycetota</taxon>
        <taxon>Actinomycetes</taxon>
        <taxon>Mycobacteriales</taxon>
        <taxon>Nocardiaceae</taxon>
        <taxon>Antrihabitans</taxon>
    </lineage>
</organism>
<protein>
    <submittedName>
        <fullName evidence="5">Oxidoreductase</fullName>
    </submittedName>
</protein>
<dbReference type="InterPro" id="IPR017927">
    <property type="entry name" value="FAD-bd_FR_type"/>
</dbReference>
<keyword evidence="2" id="KW-0408">Iron</keyword>
<dbReference type="InterPro" id="IPR039261">
    <property type="entry name" value="FNR_nucleotide-bd"/>
</dbReference>
<proteinExistence type="predicted"/>
<dbReference type="Proteomes" id="UP000655868">
    <property type="component" value="Unassembled WGS sequence"/>
</dbReference>
<sequence length="265" mass="29224">MQGHPLPASSTTRFETGILGRVWKSTVVEHHRLRHDLAVVRLIGDVVPFVAGQYVSVRVPQHPRVTRRLSPALPPSLDGKLEFHVRTVPAGWVSGTTVAETTPGDVWEITEPAGRLRIDDTGRDVVMIAGGTGLAPFRSLILDVARRTDPPRVYLFIGGRSPRDLYASDMLSLLAGDLPWLTVVPVVEDLFDPPWKDEWYEQTKSDIGFTVDEVLQGTLGDVVSAHGAFADHQVFVCGSPAMTRATIDRLTESGTPMENIRYDPW</sequence>
<keyword evidence="2" id="KW-0479">Metal-binding</keyword>
<dbReference type="AlphaFoldDB" id="A0A934NQJ4"/>
<accession>A0A934NQJ4</accession>
<feature type="domain" description="FAD-binding FR-type" evidence="4">
    <location>
        <begin position="20"/>
        <end position="119"/>
    </location>
</feature>
<dbReference type="PROSITE" id="PS51384">
    <property type="entry name" value="FAD_FR"/>
    <property type="match status" value="1"/>
</dbReference>
<evidence type="ECO:0000256" key="2">
    <source>
        <dbReference type="ARBA" id="ARBA00022714"/>
    </source>
</evidence>
<dbReference type="GO" id="GO:0016491">
    <property type="term" value="F:oxidoreductase activity"/>
    <property type="evidence" value="ECO:0007669"/>
    <property type="project" value="InterPro"/>
</dbReference>
<dbReference type="GO" id="GO:0051537">
    <property type="term" value="F:2 iron, 2 sulfur cluster binding"/>
    <property type="evidence" value="ECO:0007669"/>
    <property type="project" value="UniProtKB-KW"/>
</dbReference>
<dbReference type="InterPro" id="IPR050415">
    <property type="entry name" value="MRET"/>
</dbReference>
<dbReference type="PRINTS" id="PR00410">
    <property type="entry name" value="PHEHYDRXLASE"/>
</dbReference>
<dbReference type="Pfam" id="PF00970">
    <property type="entry name" value="FAD_binding_6"/>
    <property type="match status" value="1"/>
</dbReference>
<dbReference type="InterPro" id="IPR001433">
    <property type="entry name" value="OxRdtase_FAD/NAD-bd"/>
</dbReference>
<evidence type="ECO:0000259" key="4">
    <source>
        <dbReference type="PROSITE" id="PS51384"/>
    </source>
</evidence>
<keyword evidence="2" id="KW-0001">2Fe-2S</keyword>
<keyword evidence="3" id="KW-0411">Iron-sulfur</keyword>